<protein>
    <submittedName>
        <fullName evidence="1">Thymidylate kinase</fullName>
        <ecNumber evidence="1">2.7.4.9</ecNumber>
    </submittedName>
</protein>
<reference evidence="1 2" key="2">
    <citation type="journal article" date="2013" name="Int. J. Syst. Evol. Microbiol.">
        <title>Methylophaga nitratireducenticrescens sp. nov. and Methylophaga frappieri sp. nov., isolated from the biofilm of the methanol-fed denitrification system treating the seawater at the Montreal Biodome.</title>
        <authorList>
            <person name="Villeneuve C."/>
            <person name="Martineau C."/>
            <person name="Mauffrey F."/>
            <person name="Villemur R."/>
        </authorList>
    </citation>
    <scope>NUCLEOTIDE SEQUENCE [LARGE SCALE GENOMIC DNA]</scope>
    <source>
        <strain evidence="1 2">JAM1</strain>
    </source>
</reference>
<proteinExistence type="predicted"/>
<dbReference type="RefSeq" id="WP_014705780.1">
    <property type="nucleotide sequence ID" value="NC_017857.3"/>
</dbReference>
<name>I1XG86_METNJ</name>
<sequence>MSELRYDVMLSGQLLDGFNIEEVVQNLARLLAVTENAVSELFQQKNAIVLNGVDYEQAQRQQEKLQSAGAESYLIRHVRKEPRMPAMDQASKSDGLPPTQNVEIAAEIQPRQRAFFFSGQGAEYFRIWIVNIVLTIMTLGIYSAWAKVRNKQYFYANTQLDGASFNYQAVPLQILKGRLIAFAFFVVYIVATSLFPATGAIFGLLFIVLFPWLVVKSLAFNAFYSEYRNVRFGFDGQYNEAFKVYILWPILGLVTFSLLMPYAIYKQQCFLVRNMRYGDTAFEFEPQASAYYKIALAMVGIVFMTFLGVFLLATLLNREAVGILTMVLTVMMYLTLFVFFTVKTTNLRFNHATLSSHAFSANYTTPSYMWLVLSNTVAIVLTLGLFIPWAKVRVAAYKAVHTKMLVEGDLNQFSSAVSQRVGPLGEGVSDVFDMDVGF</sequence>
<keyword evidence="1" id="KW-0808">Transferase</keyword>
<evidence type="ECO:0000313" key="2">
    <source>
        <dbReference type="Proteomes" id="UP000009144"/>
    </source>
</evidence>
<dbReference type="EC" id="2.7.4.9" evidence="1"/>
<accession>I1XG86</accession>
<dbReference type="eggNOG" id="COG4269">
    <property type="taxonomic scope" value="Bacteria"/>
</dbReference>
<dbReference type="GO" id="GO:0004798">
    <property type="term" value="F:dTMP kinase activity"/>
    <property type="evidence" value="ECO:0007669"/>
    <property type="project" value="UniProtKB-EC"/>
</dbReference>
<keyword evidence="2" id="KW-1185">Reference proteome</keyword>
<evidence type="ECO:0000313" key="1">
    <source>
        <dbReference type="EMBL" id="AFI83405.1"/>
    </source>
</evidence>
<organism evidence="1 2">
    <name type="scientific">Methylophaga nitratireducenticrescens</name>
    <dbReference type="NCBI Taxonomy" id="754476"/>
    <lineage>
        <taxon>Bacteria</taxon>
        <taxon>Pseudomonadati</taxon>
        <taxon>Pseudomonadota</taxon>
        <taxon>Gammaproteobacteria</taxon>
        <taxon>Thiotrichales</taxon>
        <taxon>Piscirickettsiaceae</taxon>
        <taxon>Methylophaga</taxon>
    </lineage>
</organism>
<dbReference type="Proteomes" id="UP000009144">
    <property type="component" value="Chromosome"/>
</dbReference>
<dbReference type="OrthoDB" id="9765721at2"/>
<dbReference type="HOGENOM" id="CLU_049287_0_0_6"/>
<dbReference type="InterPro" id="IPR010295">
    <property type="entry name" value="DUF898"/>
</dbReference>
<dbReference type="AlphaFoldDB" id="I1XG86"/>
<gene>
    <name evidence="1" type="ordered locus">Q7A_559</name>
</gene>
<dbReference type="STRING" id="754476.Q7A_559"/>
<dbReference type="PATRIC" id="fig|754476.3.peg.550"/>
<reference evidence="1 2" key="1">
    <citation type="journal article" date="2012" name="J. Bacteriol.">
        <title>Complete genome sequences of Methylophaga sp. strain JAM1 and Methylophaga sp. strain JAM7.</title>
        <authorList>
            <person name="Villeneuve C."/>
            <person name="Martineau C."/>
            <person name="Mauffrey F."/>
            <person name="Villemur R."/>
        </authorList>
    </citation>
    <scope>NUCLEOTIDE SEQUENCE [LARGE SCALE GENOMIC DNA]</scope>
    <source>
        <strain evidence="1 2">JAM1</strain>
    </source>
</reference>
<dbReference type="KEGG" id="mej:Q7A_559"/>
<dbReference type="EMBL" id="CP003390">
    <property type="protein sequence ID" value="AFI83405.1"/>
    <property type="molecule type" value="Genomic_DNA"/>
</dbReference>
<keyword evidence="1" id="KW-0418">Kinase</keyword>
<dbReference type="Pfam" id="PF05987">
    <property type="entry name" value="DUF898"/>
    <property type="match status" value="1"/>
</dbReference>